<feature type="domain" description="FAD-binding PCMH-type" evidence="8">
    <location>
        <begin position="1"/>
        <end position="176"/>
    </location>
</feature>
<dbReference type="PROSITE" id="PS51387">
    <property type="entry name" value="FAD_PCMH"/>
    <property type="match status" value="1"/>
</dbReference>
<dbReference type="EC" id="1.3.1.72" evidence="2"/>
<dbReference type="OrthoDB" id="415825at2759"/>
<dbReference type="GO" id="GO:0000246">
    <property type="term" value="F:Delta24(24-1) sterol reductase activity"/>
    <property type="evidence" value="ECO:0007669"/>
    <property type="project" value="TreeGrafter"/>
</dbReference>
<evidence type="ECO:0000256" key="3">
    <source>
        <dbReference type="ARBA" id="ARBA00022692"/>
    </source>
</evidence>
<dbReference type="Proteomes" id="UP001149090">
    <property type="component" value="Unassembled WGS sequence"/>
</dbReference>
<dbReference type="InterPro" id="IPR040165">
    <property type="entry name" value="Diminuto-like"/>
</dbReference>
<dbReference type="GO" id="GO:0050614">
    <property type="term" value="F:Delta24-sterol reductase activity"/>
    <property type="evidence" value="ECO:0007669"/>
    <property type="project" value="UniProtKB-EC"/>
</dbReference>
<comment type="caution">
    <text evidence="9">The sequence shown here is derived from an EMBL/GenBank/DDBJ whole genome shotgun (WGS) entry which is preliminary data.</text>
</comment>
<dbReference type="GO" id="GO:0016020">
    <property type="term" value="C:membrane"/>
    <property type="evidence" value="ECO:0007669"/>
    <property type="project" value="UniProtKB-SubCell"/>
</dbReference>
<dbReference type="EMBL" id="JAPDFW010000065">
    <property type="protein sequence ID" value="KAJ5075416.1"/>
    <property type="molecule type" value="Genomic_DNA"/>
</dbReference>
<protein>
    <recommendedName>
        <fullName evidence="2">Delta(24)-sterol reductase</fullName>
        <ecNumber evidence="2">1.3.1.72</ecNumber>
    </recommendedName>
</protein>
<dbReference type="InterPro" id="IPR006094">
    <property type="entry name" value="Oxid_FAD_bind_N"/>
</dbReference>
<evidence type="ECO:0000313" key="9">
    <source>
        <dbReference type="EMBL" id="KAJ5075416.1"/>
    </source>
</evidence>
<keyword evidence="10" id="KW-1185">Reference proteome</keyword>
<reference evidence="9" key="1">
    <citation type="submission" date="2022-10" db="EMBL/GenBank/DDBJ databases">
        <title>Novel sulphate-reducing endosymbionts in the free-living metamonad Anaeramoeba.</title>
        <authorList>
            <person name="Jerlstrom-Hultqvist J."/>
            <person name="Cepicka I."/>
            <person name="Gallot-Lavallee L."/>
            <person name="Salas-Leiva D."/>
            <person name="Curtis B.A."/>
            <person name="Zahonova K."/>
            <person name="Pipaliya S."/>
            <person name="Dacks J."/>
            <person name="Roger A.J."/>
        </authorList>
    </citation>
    <scope>NUCLEOTIDE SEQUENCE</scope>
    <source>
        <strain evidence="9">BMAN</strain>
    </source>
</reference>
<evidence type="ECO:0000256" key="6">
    <source>
        <dbReference type="ARBA" id="ARBA00023136"/>
    </source>
</evidence>
<organism evidence="9 10">
    <name type="scientific">Anaeramoeba ignava</name>
    <name type="common">Anaerobic marine amoeba</name>
    <dbReference type="NCBI Taxonomy" id="1746090"/>
    <lineage>
        <taxon>Eukaryota</taxon>
        <taxon>Metamonada</taxon>
        <taxon>Anaeramoebidae</taxon>
        <taxon>Anaeramoeba</taxon>
    </lineage>
</organism>
<dbReference type="PANTHER" id="PTHR10801">
    <property type="entry name" value="24-DEHYDROCHOLESTEROL REDUCTASE"/>
    <property type="match status" value="1"/>
</dbReference>
<dbReference type="Gene3D" id="3.30.465.10">
    <property type="match status" value="1"/>
</dbReference>
<evidence type="ECO:0000256" key="5">
    <source>
        <dbReference type="ARBA" id="ARBA00023002"/>
    </source>
</evidence>
<dbReference type="InterPro" id="IPR036318">
    <property type="entry name" value="FAD-bd_PCMH-like_sf"/>
</dbReference>
<dbReference type="AlphaFoldDB" id="A0A9Q0RCI5"/>
<dbReference type="SUPFAM" id="SSF56176">
    <property type="entry name" value="FAD-binding/transporter-associated domain-like"/>
    <property type="match status" value="1"/>
</dbReference>
<evidence type="ECO:0000256" key="2">
    <source>
        <dbReference type="ARBA" id="ARBA00012405"/>
    </source>
</evidence>
<dbReference type="GO" id="GO:0071949">
    <property type="term" value="F:FAD binding"/>
    <property type="evidence" value="ECO:0007669"/>
    <property type="project" value="InterPro"/>
</dbReference>
<dbReference type="Pfam" id="PF01565">
    <property type="entry name" value="FAD_binding_4"/>
    <property type="match status" value="1"/>
</dbReference>
<dbReference type="InterPro" id="IPR016166">
    <property type="entry name" value="FAD-bd_PCMH"/>
</dbReference>
<keyword evidence="5" id="KW-0560">Oxidoreductase</keyword>
<dbReference type="InterPro" id="IPR016169">
    <property type="entry name" value="FAD-bd_PCMH_sub2"/>
</dbReference>
<sequence>MMKTKKKHEKEIKEIQKKIRRKTKEKTNSKIVLGRSKGKSHITREDKYKEEHNKIDISKLDKIISIDIKEKTIIVEPRVTMEKIVRFTKYYNLIPKVIPEFKGITVGGAIQGSGIESSSFKYGLFDRSVIEMECVLGNGDCVNASPYINSDLFYSISGSHGSFAILTLVKLELVDYYPYVKIRYSKFDTIDHGISALKKVCNDSSVDYVDAIVFGELTCSTKYFWNKWFFQHIIQKTTQKWSNYHYKNNNIFFNDIYSDIMRTEDYLFRYDRCAFWAGIIVNWNSFLFRFLFGWFHSSTNLFRMRKIWKIEDMEKKGICQDYLIPISNSKIFIEKVIQKVYIFPIWICPTKAIKYKDIDNKMIPYSTFTLTEPNYLMKENPKQEFNSNSNSNSNSDF</sequence>
<evidence type="ECO:0000313" key="10">
    <source>
        <dbReference type="Proteomes" id="UP001149090"/>
    </source>
</evidence>
<keyword evidence="6 7" id="KW-0472">Membrane</keyword>
<accession>A0A9Q0RCI5</accession>
<comment type="subcellular location">
    <subcellularLocation>
        <location evidence="1">Membrane</location>
        <topology evidence="1">Single-pass membrane protein</topology>
    </subcellularLocation>
</comment>
<evidence type="ECO:0000256" key="4">
    <source>
        <dbReference type="ARBA" id="ARBA00022989"/>
    </source>
</evidence>
<name>A0A9Q0RCI5_ANAIG</name>
<evidence type="ECO:0000259" key="8">
    <source>
        <dbReference type="PROSITE" id="PS51387"/>
    </source>
</evidence>
<keyword evidence="4 7" id="KW-1133">Transmembrane helix</keyword>
<feature type="transmembrane region" description="Helical" evidence="7">
    <location>
        <begin position="273"/>
        <end position="295"/>
    </location>
</feature>
<evidence type="ECO:0000256" key="1">
    <source>
        <dbReference type="ARBA" id="ARBA00004167"/>
    </source>
</evidence>
<proteinExistence type="predicted"/>
<dbReference type="PANTHER" id="PTHR10801:SF0">
    <property type="entry name" value="DELTA(24)-STEROL REDUCTASE"/>
    <property type="match status" value="1"/>
</dbReference>
<keyword evidence="3 7" id="KW-0812">Transmembrane</keyword>
<evidence type="ECO:0000256" key="7">
    <source>
        <dbReference type="SAM" id="Phobius"/>
    </source>
</evidence>
<dbReference type="GO" id="GO:0008202">
    <property type="term" value="P:steroid metabolic process"/>
    <property type="evidence" value="ECO:0007669"/>
    <property type="project" value="TreeGrafter"/>
</dbReference>
<dbReference type="GO" id="GO:0005737">
    <property type="term" value="C:cytoplasm"/>
    <property type="evidence" value="ECO:0007669"/>
    <property type="project" value="TreeGrafter"/>
</dbReference>
<gene>
    <name evidence="9" type="ORF">M0811_07386</name>
</gene>